<accession>A0ABW2LAX7</accession>
<evidence type="ECO:0000256" key="1">
    <source>
        <dbReference type="SAM" id="MobiDB-lite"/>
    </source>
</evidence>
<proteinExistence type="predicted"/>
<organism evidence="2 3">
    <name type="scientific">Haloferula chungangensis</name>
    <dbReference type="NCBI Taxonomy" id="1048331"/>
    <lineage>
        <taxon>Bacteria</taxon>
        <taxon>Pseudomonadati</taxon>
        <taxon>Verrucomicrobiota</taxon>
        <taxon>Verrucomicrobiia</taxon>
        <taxon>Verrucomicrobiales</taxon>
        <taxon>Verrucomicrobiaceae</taxon>
        <taxon>Haloferula</taxon>
    </lineage>
</organism>
<keyword evidence="3" id="KW-1185">Reference proteome</keyword>
<name>A0ABW2LAX7_9BACT</name>
<sequence length="242" mass="26923">MLQEYHSASGLPRSGRYSLVQRPIPEVSEMRLNGENRVLAVMKLEPAWTIRTILIAAILGALGCSDSEGDAQVDDKQTSSIEADPSGKTTDGMEFVDLPVPQSVVFCRPEPQGFESDPFERQDISASPDLVERWSRTTKDLKIDHILGENLREQIRESGKDRLSSYFGVGYRDGAILLDGEKKPIFAILRLKKSGYYRFSAKIVADPSGYAIDLGRVQNMVFVKGGDFDDLLWKPVLVDVDP</sequence>
<evidence type="ECO:0000313" key="2">
    <source>
        <dbReference type="EMBL" id="MFC7339616.1"/>
    </source>
</evidence>
<comment type="caution">
    <text evidence="2">The sequence shown here is derived from an EMBL/GenBank/DDBJ whole genome shotgun (WGS) entry which is preliminary data.</text>
</comment>
<dbReference type="EMBL" id="JBHTBS010000023">
    <property type="protein sequence ID" value="MFC7339616.1"/>
    <property type="molecule type" value="Genomic_DNA"/>
</dbReference>
<gene>
    <name evidence="2" type="ORF">ACFQY0_20670</name>
</gene>
<feature type="region of interest" description="Disordered" evidence="1">
    <location>
        <begin position="67"/>
        <end position="92"/>
    </location>
</feature>
<dbReference type="RefSeq" id="WP_379716777.1">
    <property type="nucleotide sequence ID" value="NZ_JBHTBS010000023.1"/>
</dbReference>
<reference evidence="3" key="1">
    <citation type="journal article" date="2019" name="Int. J. Syst. Evol. Microbiol.">
        <title>The Global Catalogue of Microorganisms (GCM) 10K type strain sequencing project: providing services to taxonomists for standard genome sequencing and annotation.</title>
        <authorList>
            <consortium name="The Broad Institute Genomics Platform"/>
            <consortium name="The Broad Institute Genome Sequencing Center for Infectious Disease"/>
            <person name="Wu L."/>
            <person name="Ma J."/>
        </authorList>
    </citation>
    <scope>NUCLEOTIDE SEQUENCE [LARGE SCALE GENOMIC DNA]</scope>
    <source>
        <strain evidence="3">CGMCC 4.1467</strain>
    </source>
</reference>
<protein>
    <submittedName>
        <fullName evidence="2">Uncharacterized protein</fullName>
    </submittedName>
</protein>
<evidence type="ECO:0000313" key="3">
    <source>
        <dbReference type="Proteomes" id="UP001596472"/>
    </source>
</evidence>
<dbReference type="Proteomes" id="UP001596472">
    <property type="component" value="Unassembled WGS sequence"/>
</dbReference>